<dbReference type="GO" id="GO:0003676">
    <property type="term" value="F:nucleic acid binding"/>
    <property type="evidence" value="ECO:0007669"/>
    <property type="project" value="InterPro"/>
</dbReference>
<feature type="region of interest" description="Disordered" evidence="6">
    <location>
        <begin position="329"/>
        <end position="419"/>
    </location>
</feature>
<dbReference type="InterPro" id="IPR026811">
    <property type="entry name" value="CIZ1"/>
</dbReference>
<comment type="subcellular location">
    <subcellularLocation>
        <location evidence="1">Nucleus</location>
    </subcellularLocation>
</comment>
<keyword evidence="4" id="KW-0862">Zinc</keyword>
<feature type="domain" description="Matrin-type" evidence="7">
    <location>
        <begin position="536"/>
        <end position="567"/>
    </location>
</feature>
<comment type="caution">
    <text evidence="8">The sequence shown here is derived from an EMBL/GenBank/DDBJ whole genome shotgun (WGS) entry which is preliminary data.</text>
</comment>
<evidence type="ECO:0000259" key="7">
    <source>
        <dbReference type="PROSITE" id="PS50171"/>
    </source>
</evidence>
<protein>
    <recommendedName>
        <fullName evidence="7">Matrin-type domain-containing protein</fullName>
    </recommendedName>
</protein>
<feature type="compositionally biased region" description="Gly residues" evidence="6">
    <location>
        <begin position="228"/>
        <end position="237"/>
    </location>
</feature>
<dbReference type="InterPro" id="IPR036236">
    <property type="entry name" value="Znf_C2H2_sf"/>
</dbReference>
<keyword evidence="5" id="KW-0539">Nucleus</keyword>
<dbReference type="PANTHER" id="PTHR15491:SF9">
    <property type="entry name" value="CIP1-INTERACTING ZINC FINGER PROTEIN"/>
    <property type="match status" value="1"/>
</dbReference>
<dbReference type="AlphaFoldDB" id="A0AA88T7Z3"/>
<dbReference type="SMART" id="SM00451">
    <property type="entry name" value="ZnF_U1"/>
    <property type="match status" value="1"/>
</dbReference>
<dbReference type="InterPro" id="IPR000690">
    <property type="entry name" value="Matrin/U1-C_Znf_C2H2"/>
</dbReference>
<evidence type="ECO:0000313" key="9">
    <source>
        <dbReference type="Proteomes" id="UP001187415"/>
    </source>
</evidence>
<reference evidence="8" key="1">
    <citation type="submission" date="2023-07" db="EMBL/GenBank/DDBJ databases">
        <title>Chromosome-level Genome Assembly of Striped Snakehead (Channa striata).</title>
        <authorList>
            <person name="Liu H."/>
        </authorList>
    </citation>
    <scope>NUCLEOTIDE SEQUENCE</scope>
    <source>
        <strain evidence="8">Gz</strain>
        <tissue evidence="8">Muscle</tissue>
    </source>
</reference>
<evidence type="ECO:0000256" key="1">
    <source>
        <dbReference type="ARBA" id="ARBA00004123"/>
    </source>
</evidence>
<evidence type="ECO:0000313" key="8">
    <source>
        <dbReference type="EMBL" id="KAK2862819.1"/>
    </source>
</evidence>
<evidence type="ECO:0000256" key="3">
    <source>
        <dbReference type="ARBA" id="ARBA00022771"/>
    </source>
</evidence>
<feature type="compositionally biased region" description="Basic and acidic residues" evidence="6">
    <location>
        <begin position="114"/>
        <end position="129"/>
    </location>
</feature>
<keyword evidence="3" id="KW-0863">Zinc-finger</keyword>
<evidence type="ECO:0000256" key="5">
    <source>
        <dbReference type="ARBA" id="ARBA00023242"/>
    </source>
</evidence>
<dbReference type="InterPro" id="IPR003604">
    <property type="entry name" value="Matrin/U1-like-C_Znf_C2H2"/>
</dbReference>
<gene>
    <name evidence="8" type="ORF">Q5P01_002352</name>
</gene>
<evidence type="ECO:0000256" key="6">
    <source>
        <dbReference type="SAM" id="MobiDB-lite"/>
    </source>
</evidence>
<accession>A0AA88T7Z3</accession>
<feature type="compositionally biased region" description="Acidic residues" evidence="6">
    <location>
        <begin position="160"/>
        <end position="169"/>
    </location>
</feature>
<name>A0AA88T7Z3_CHASR</name>
<dbReference type="GO" id="GO:0005634">
    <property type="term" value="C:nucleus"/>
    <property type="evidence" value="ECO:0007669"/>
    <property type="project" value="UniProtKB-SubCell"/>
</dbReference>
<feature type="compositionally biased region" description="Basic and acidic residues" evidence="6">
    <location>
        <begin position="170"/>
        <end position="221"/>
    </location>
</feature>
<feature type="compositionally biased region" description="Basic and acidic residues" evidence="6">
    <location>
        <begin position="333"/>
        <end position="350"/>
    </location>
</feature>
<feature type="region of interest" description="Disordered" evidence="6">
    <location>
        <begin position="1"/>
        <end position="253"/>
    </location>
</feature>
<dbReference type="PROSITE" id="PS50171">
    <property type="entry name" value="ZF_MATRIN"/>
    <property type="match status" value="1"/>
</dbReference>
<evidence type="ECO:0000256" key="4">
    <source>
        <dbReference type="ARBA" id="ARBA00022833"/>
    </source>
</evidence>
<dbReference type="Proteomes" id="UP001187415">
    <property type="component" value="Unassembled WGS sequence"/>
</dbReference>
<feature type="compositionally biased region" description="Basic and acidic residues" evidence="6">
    <location>
        <begin position="139"/>
        <end position="149"/>
    </location>
</feature>
<dbReference type="EMBL" id="JAUPFM010000001">
    <property type="protein sequence ID" value="KAK2862819.1"/>
    <property type="molecule type" value="Genomic_DNA"/>
</dbReference>
<dbReference type="GO" id="GO:0008270">
    <property type="term" value="F:zinc ion binding"/>
    <property type="evidence" value="ECO:0007669"/>
    <property type="project" value="UniProtKB-KW"/>
</dbReference>
<feature type="compositionally biased region" description="Acidic residues" evidence="6">
    <location>
        <begin position="362"/>
        <end position="372"/>
    </location>
</feature>
<organism evidence="8 9">
    <name type="scientific">Channa striata</name>
    <name type="common">Snakehead murrel</name>
    <name type="synonym">Ophicephalus striatus</name>
    <dbReference type="NCBI Taxonomy" id="64152"/>
    <lineage>
        <taxon>Eukaryota</taxon>
        <taxon>Metazoa</taxon>
        <taxon>Chordata</taxon>
        <taxon>Craniata</taxon>
        <taxon>Vertebrata</taxon>
        <taxon>Euteleostomi</taxon>
        <taxon>Actinopterygii</taxon>
        <taxon>Neopterygii</taxon>
        <taxon>Teleostei</taxon>
        <taxon>Neoteleostei</taxon>
        <taxon>Acanthomorphata</taxon>
        <taxon>Anabantaria</taxon>
        <taxon>Anabantiformes</taxon>
        <taxon>Channoidei</taxon>
        <taxon>Channidae</taxon>
        <taxon>Channa</taxon>
    </lineage>
</organism>
<sequence length="590" mass="65979">MDEEEETTYEILDSVEDEVVDFKPSSNEQASKSTSVVRPPTHEEEEEEEPMYQIVDSLEEDHVQEEPVTTEVSNKGRKKKSTPKDEDSKPETPTCGVSTAVEASEPLDINMDSLKQKVDHMKEVKDNHSLSDPATLQENKNHSSKKSDSLVKSALVNLDEVSEEEEDYPDDKAEEEKLREKQAAAKEKQMAKEREKAQEERGAWEREERKTRGKEEREQRSRSRSSGRGEGGGGSDGGRTRRARERPREKEKYKVNAKELVTLDEVGADESLFEGQEWETELTEGELHTLITLDEIVEEEEGKSEHSALEAPSVVSLNPESLVTLDEVEDTNMADKDEVEQKSVKRKHDDTEESMNFVTVDEVGDVEEEEDKELVKTRPRGRAKKRSRHSPVRKCTGGKKTEVVHEQQTVGTDVPLPTSLDASSVLDKVASGLSNEGQPETQAEVEAVSQTDMCSISAGQEPQPGYAVILSQDECVEGGWSRANIKDVSNQKEQLVGPQAKRSRSQSPSVAADVQLPPFIPNNPLGQEFVVPKSGYFCSLCSVFYLDESTAKSLHCSSQRHYDNLQKYYQNLQQKTSVMSTQKAQGSISD</sequence>
<keyword evidence="9" id="KW-1185">Reference proteome</keyword>
<proteinExistence type="predicted"/>
<feature type="compositionally biased region" description="Acidic residues" evidence="6">
    <location>
        <begin position="1"/>
        <end position="19"/>
    </location>
</feature>
<feature type="compositionally biased region" description="Polar residues" evidence="6">
    <location>
        <begin position="24"/>
        <end position="36"/>
    </location>
</feature>
<keyword evidence="2" id="KW-0479">Metal-binding</keyword>
<dbReference type="PANTHER" id="PTHR15491">
    <property type="match status" value="1"/>
</dbReference>
<feature type="compositionally biased region" description="Basic residues" evidence="6">
    <location>
        <begin position="377"/>
        <end position="392"/>
    </location>
</feature>
<evidence type="ECO:0000256" key="2">
    <source>
        <dbReference type="ARBA" id="ARBA00022723"/>
    </source>
</evidence>
<dbReference type="SUPFAM" id="SSF57667">
    <property type="entry name" value="beta-beta-alpha zinc fingers"/>
    <property type="match status" value="1"/>
</dbReference>